<dbReference type="Proteomes" id="UP001519460">
    <property type="component" value="Unassembled WGS sequence"/>
</dbReference>
<keyword evidence="7 9" id="KW-1133">Transmembrane helix</keyword>
<feature type="transmembrane region" description="Helical" evidence="9">
    <location>
        <begin position="403"/>
        <end position="426"/>
    </location>
</feature>
<name>A0ABD0JNA5_9CAEN</name>
<dbReference type="GO" id="GO:0018279">
    <property type="term" value="P:protein N-linked glycosylation via asparagine"/>
    <property type="evidence" value="ECO:0007669"/>
    <property type="project" value="UniProtKB-UniRule"/>
</dbReference>
<keyword evidence="5 9" id="KW-0812">Transmembrane</keyword>
<feature type="chain" id="PRO_5044534815" description="Dolichyl-diphosphooligosaccharide--protein glycosyltransferase 48 kDa subunit" evidence="9">
    <location>
        <begin position="22"/>
        <end position="435"/>
    </location>
</feature>
<dbReference type="GO" id="GO:0005789">
    <property type="term" value="C:endoplasmic reticulum membrane"/>
    <property type="evidence" value="ECO:0007669"/>
    <property type="project" value="UniProtKB-SubCell"/>
</dbReference>
<evidence type="ECO:0000256" key="8">
    <source>
        <dbReference type="ARBA" id="ARBA00023136"/>
    </source>
</evidence>
<dbReference type="PANTHER" id="PTHR10830:SF0">
    <property type="entry name" value="DOLICHYL-DIPHOSPHOOLIGOSACCHARIDE--PROTEIN GLYCOSYLTRANSFERASE 48 KDA SUBUNIT"/>
    <property type="match status" value="1"/>
</dbReference>
<evidence type="ECO:0000259" key="10">
    <source>
        <dbReference type="Pfam" id="PF03345"/>
    </source>
</evidence>
<sequence length="435" mass="48675">MAWRQVAGLLLVVAVCNIASAGKRTLVLVDNWSIRESHSIFFRNLRDAGFELTFKTADDAGLALIKYGEFLYDNLVIFSPSVEEFGGNVDVPAITNFIDGGGNVLVAASSDIGDPLRELATECGVEFDEEKTAVIDHLNYDVSDQGKHTLIVADPANLIDAPMIVGKKGKSPFLFRGVGMVSDPENPLVLNILRASSTAYSHNPVEKIEEFPHAVGTNTLLIGALQARNNARVVFVGSLDFFSDEFFQSPVQNANKGDRFPVSGNQELALNLARWVFHQKGVLRVGKVSHHLKGEKEPGPAYIINQDIDYSIEIEELVNGEWRPFEGSDVQLEFVRIDPFIRTTLKRKDGKFYTSFTLPDVYGVFQFRVDYNRVGYTHLFSTTQVSVWPLQHTQYERFIPSAYPYYASAFSMMAGVVLLSFVFLHFREEPKEKKE</sequence>
<evidence type="ECO:0000256" key="3">
    <source>
        <dbReference type="ARBA" id="ARBA00008743"/>
    </source>
</evidence>
<comment type="caution">
    <text evidence="12">The sequence shown here is derived from an EMBL/GenBank/DDBJ whole genome shotgun (WGS) entry which is preliminary data.</text>
</comment>
<dbReference type="AlphaFoldDB" id="A0ABD0JNA5"/>
<keyword evidence="13" id="KW-1185">Reference proteome</keyword>
<dbReference type="Pfam" id="PF23358">
    <property type="entry name" value="OST48_MD"/>
    <property type="match status" value="1"/>
</dbReference>
<evidence type="ECO:0000313" key="13">
    <source>
        <dbReference type="Proteomes" id="UP001519460"/>
    </source>
</evidence>
<evidence type="ECO:0000256" key="7">
    <source>
        <dbReference type="ARBA" id="ARBA00022989"/>
    </source>
</evidence>
<comment type="subcellular location">
    <subcellularLocation>
        <location evidence="1 9">Endoplasmic reticulum membrane</location>
        <topology evidence="1 9">Single-pass type I membrane protein</topology>
    </subcellularLocation>
</comment>
<reference evidence="12 13" key="1">
    <citation type="journal article" date="2023" name="Sci. Data">
        <title>Genome assembly of the Korean intertidal mud-creeper Batillaria attramentaria.</title>
        <authorList>
            <person name="Patra A.K."/>
            <person name="Ho P.T."/>
            <person name="Jun S."/>
            <person name="Lee S.J."/>
            <person name="Kim Y."/>
            <person name="Won Y.J."/>
        </authorList>
    </citation>
    <scope>NUCLEOTIDE SEQUENCE [LARGE SCALE GENOMIC DNA]</scope>
    <source>
        <strain evidence="12">Wonlab-2016</strain>
    </source>
</reference>
<feature type="signal peptide" evidence="9">
    <location>
        <begin position="1"/>
        <end position="21"/>
    </location>
</feature>
<gene>
    <name evidence="12" type="ORF">BaRGS_00032204</name>
</gene>
<comment type="subunit">
    <text evidence="9">Component of the oligosaccharyltransferase (OST) complex.</text>
</comment>
<organism evidence="12 13">
    <name type="scientific">Batillaria attramentaria</name>
    <dbReference type="NCBI Taxonomy" id="370345"/>
    <lineage>
        <taxon>Eukaryota</taxon>
        <taxon>Metazoa</taxon>
        <taxon>Spiralia</taxon>
        <taxon>Lophotrochozoa</taxon>
        <taxon>Mollusca</taxon>
        <taxon>Gastropoda</taxon>
        <taxon>Caenogastropoda</taxon>
        <taxon>Sorbeoconcha</taxon>
        <taxon>Cerithioidea</taxon>
        <taxon>Batillariidae</taxon>
        <taxon>Batillaria</taxon>
    </lineage>
</organism>
<dbReference type="InterPro" id="IPR055457">
    <property type="entry name" value="OST48_N"/>
</dbReference>
<dbReference type="EMBL" id="JACVVK020000373">
    <property type="protein sequence ID" value="KAK7476524.1"/>
    <property type="molecule type" value="Genomic_DNA"/>
</dbReference>
<comment type="similarity">
    <text evidence="3 9">Belongs to the DDOST 48 kDa subunit family.</text>
</comment>
<proteinExistence type="inferred from homology"/>
<comment type="function">
    <text evidence="9">Subunit of the oligosaccharyl transferase (OST) complex that catalyzes the initial transfer of a defined glycan (Glc(3)Man(9)GlcNAc(2) in eukaryotes) from the lipid carrier dolichol-pyrophosphate to an asparagine residue within an Asn-X-Ser/Thr consensus motif in nascent polypeptide chains, the first step in protein N-glycosylation. N-glycosylation occurs cotranslationally and the complex associates with the Sec61 complex at the channel-forming translocon complex that mediates protein translocation across the endoplasmic reticulum (ER).</text>
</comment>
<evidence type="ECO:0000256" key="9">
    <source>
        <dbReference type="RuleBase" id="RU361142"/>
    </source>
</evidence>
<evidence type="ECO:0000256" key="6">
    <source>
        <dbReference type="ARBA" id="ARBA00022824"/>
    </source>
</evidence>
<keyword evidence="8 9" id="KW-0472">Membrane</keyword>
<feature type="domain" description="OST48 middle" evidence="11">
    <location>
        <begin position="290"/>
        <end position="426"/>
    </location>
</feature>
<comment type="pathway">
    <text evidence="2 9">Protein modification; protein glycosylation.</text>
</comment>
<evidence type="ECO:0000256" key="1">
    <source>
        <dbReference type="ARBA" id="ARBA00004115"/>
    </source>
</evidence>
<evidence type="ECO:0000256" key="4">
    <source>
        <dbReference type="ARBA" id="ARBA00013350"/>
    </source>
</evidence>
<evidence type="ECO:0000256" key="5">
    <source>
        <dbReference type="ARBA" id="ARBA00022692"/>
    </source>
</evidence>
<evidence type="ECO:0000259" key="11">
    <source>
        <dbReference type="Pfam" id="PF23358"/>
    </source>
</evidence>
<keyword evidence="9" id="KW-0732">Signal</keyword>
<keyword evidence="6 9" id="KW-0256">Endoplasmic reticulum</keyword>
<dbReference type="InterPro" id="IPR055459">
    <property type="entry name" value="OST48_MD"/>
</dbReference>
<evidence type="ECO:0000256" key="2">
    <source>
        <dbReference type="ARBA" id="ARBA00004922"/>
    </source>
</evidence>
<evidence type="ECO:0000313" key="12">
    <source>
        <dbReference type="EMBL" id="KAK7476524.1"/>
    </source>
</evidence>
<protein>
    <recommendedName>
        <fullName evidence="4 9">Dolichyl-diphosphooligosaccharide--protein glycosyltransferase 48 kDa subunit</fullName>
        <shortName evidence="9">Oligosaccharyl transferase 48 kDa subunit</shortName>
    </recommendedName>
</protein>
<feature type="domain" description="OST48 N-terminal" evidence="10">
    <location>
        <begin position="24"/>
        <end position="276"/>
    </location>
</feature>
<dbReference type="PANTHER" id="PTHR10830">
    <property type="entry name" value="DOLICHYL-DIPHOSPHOOLIGOSACCHARIDE--PROTEIN GLYCOSYLTRANSFERASE 48 KDA SUBUNIT"/>
    <property type="match status" value="1"/>
</dbReference>
<dbReference type="Pfam" id="PF03345">
    <property type="entry name" value="OST48_N"/>
    <property type="match status" value="1"/>
</dbReference>
<dbReference type="InterPro" id="IPR005013">
    <property type="entry name" value="DDOST_48_kDa_subunit"/>
</dbReference>
<accession>A0ABD0JNA5</accession>